<dbReference type="InParanoid" id="A7RFU1"/>
<dbReference type="PROSITE" id="PS51186">
    <property type="entry name" value="GNAT"/>
    <property type="match status" value="1"/>
</dbReference>
<dbReference type="EMBL" id="DS469508">
    <property type="protein sequence ID" value="EDO49662.1"/>
    <property type="molecule type" value="Genomic_DNA"/>
</dbReference>
<dbReference type="OMA" id="VENSHWE"/>
<feature type="domain" description="N-acetyltransferase" evidence="1">
    <location>
        <begin position="51"/>
        <end position="193"/>
    </location>
</feature>
<organism evidence="2 3">
    <name type="scientific">Nematostella vectensis</name>
    <name type="common">Starlet sea anemone</name>
    <dbReference type="NCBI Taxonomy" id="45351"/>
    <lineage>
        <taxon>Eukaryota</taxon>
        <taxon>Metazoa</taxon>
        <taxon>Cnidaria</taxon>
        <taxon>Anthozoa</taxon>
        <taxon>Hexacorallia</taxon>
        <taxon>Actiniaria</taxon>
        <taxon>Edwardsiidae</taxon>
        <taxon>Nematostella</taxon>
    </lineage>
</organism>
<keyword evidence="3" id="KW-1185">Reference proteome</keyword>
<protein>
    <recommendedName>
        <fullName evidence="1">N-acetyltransferase domain-containing protein</fullName>
    </recommendedName>
</protein>
<evidence type="ECO:0000313" key="3">
    <source>
        <dbReference type="Proteomes" id="UP000001593"/>
    </source>
</evidence>
<dbReference type="Proteomes" id="UP000001593">
    <property type="component" value="Unassembled WGS sequence"/>
</dbReference>
<dbReference type="AlphaFoldDB" id="A7RFU1"/>
<dbReference type="PhylomeDB" id="A7RFU1"/>
<gene>
    <name evidence="2" type="ORF">NEMVEDRAFT_v1g196563</name>
</gene>
<dbReference type="SUPFAM" id="SSF55729">
    <property type="entry name" value="Acyl-CoA N-acyltransferases (Nat)"/>
    <property type="match status" value="1"/>
</dbReference>
<dbReference type="PANTHER" id="PTHR47403">
    <property type="entry name" value="LOC100145250 PROTEIN"/>
    <property type="match status" value="1"/>
</dbReference>
<dbReference type="GO" id="GO:0016747">
    <property type="term" value="F:acyltransferase activity, transferring groups other than amino-acyl groups"/>
    <property type="evidence" value="ECO:0007669"/>
    <property type="project" value="InterPro"/>
</dbReference>
<evidence type="ECO:0000313" key="2">
    <source>
        <dbReference type="EMBL" id="EDO49662.1"/>
    </source>
</evidence>
<evidence type="ECO:0000259" key="1">
    <source>
        <dbReference type="PROSITE" id="PS51186"/>
    </source>
</evidence>
<sequence length="391" mass="44514">MSSSSKPLLVKDEVASPSGSFKRKHRNLSERSVTFGTYNLDIDSSPFDQSIRVRQVRSEDHTGVVELSEATYGDHDSLPLAFHTIMQQERGFLFVALEKRRVVGCVLVNIVDSDQTLAMSGMRIHPLYKRRNISIHLLRGVHNFVYKAYPSVWRERFTACMDSAYAARLRAQHGYRKVTSLKAISVYVSQDVRKLLGLFLASMASDMKETKGIEQLQPEEALRFADQNDSLLFPSNTLVINCVPFVVSSANMQWIFQENDCVLNSTLTDNHPFSSHQAQGEGNLLALKRRLGSEPRLCSFSHGRAVPRVKCTNWEVMLCGNDRDSMRAHLVGQLQHALKITNGLFVLTCFVDESHIDVVHEFLHHYLGLRYVADYYLNELALYERELQWDA</sequence>
<dbReference type="PANTHER" id="PTHR47403:SF6">
    <property type="entry name" value="N-ACETYLTRANSFERASE DOMAIN-CONTAINING PROTEIN"/>
    <property type="match status" value="1"/>
</dbReference>
<accession>A7RFU1</accession>
<dbReference type="OrthoDB" id="6086192at2759"/>
<dbReference type="InterPro" id="IPR016181">
    <property type="entry name" value="Acyl_CoA_acyltransferase"/>
</dbReference>
<dbReference type="KEGG" id="nve:5522077"/>
<dbReference type="InterPro" id="IPR000182">
    <property type="entry name" value="GNAT_dom"/>
</dbReference>
<proteinExistence type="predicted"/>
<reference evidence="2 3" key="1">
    <citation type="journal article" date="2007" name="Science">
        <title>Sea anemone genome reveals ancestral eumetazoan gene repertoire and genomic organization.</title>
        <authorList>
            <person name="Putnam N.H."/>
            <person name="Srivastava M."/>
            <person name="Hellsten U."/>
            <person name="Dirks B."/>
            <person name="Chapman J."/>
            <person name="Salamov A."/>
            <person name="Terry A."/>
            <person name="Shapiro H."/>
            <person name="Lindquist E."/>
            <person name="Kapitonov V.V."/>
            <person name="Jurka J."/>
            <person name="Genikhovich G."/>
            <person name="Grigoriev I.V."/>
            <person name="Lucas S.M."/>
            <person name="Steele R.E."/>
            <person name="Finnerty J.R."/>
            <person name="Technau U."/>
            <person name="Martindale M.Q."/>
            <person name="Rokhsar D.S."/>
        </authorList>
    </citation>
    <scope>NUCLEOTIDE SEQUENCE [LARGE SCALE GENOMIC DNA]</scope>
    <source>
        <strain evidence="3">CH2 X CH6</strain>
    </source>
</reference>
<name>A7RFU1_NEMVE</name>
<dbReference type="HOGENOM" id="CLU_706578_0_0_1"/>
<dbReference type="Gene3D" id="3.40.630.30">
    <property type="match status" value="1"/>
</dbReference>